<dbReference type="EMBL" id="ACVI01000176">
    <property type="protein sequence ID" value="EET84324.1"/>
    <property type="molecule type" value="Genomic_DNA"/>
</dbReference>
<sequence length="165" mass="18754">MGNLIECPMCGKMISPNAAMCPNCGEPMKKNDEQKEEHSDDKYYLLLEEPGETSLDVNNKLVDLLGISMDVAISMTKYTPYLILDDLKLEEAKDYKDKLESVGAVISIKLDKQNDYIDSLENSNIEDAENIKETQSIKDTENVEDNTIKCPTCRSTNSKKDWWFK</sequence>
<dbReference type="Proteomes" id="UP000004198">
    <property type="component" value="Unassembled WGS sequence"/>
</dbReference>
<comment type="caution">
    <text evidence="2">The sequence shown here is derived from an EMBL/GenBank/DDBJ whole genome shotgun (WGS) entry which is preliminary data.</text>
</comment>
<proteinExistence type="predicted"/>
<gene>
    <name evidence="2" type="ORF">CcarbDRAFT_5228</name>
</gene>
<reference evidence="2 3" key="1">
    <citation type="submission" date="2009-06" db="EMBL/GenBank/DDBJ databases">
        <title>The draft genome of Clostridium carboxidivorans P7.</title>
        <authorList>
            <consortium name="US DOE Joint Genome Institute (JGI-PGF)"/>
            <person name="Lucas S."/>
            <person name="Copeland A."/>
            <person name="Lapidus A."/>
            <person name="Glavina del Rio T."/>
            <person name="Tice H."/>
            <person name="Bruce D."/>
            <person name="Goodwin L."/>
            <person name="Pitluck S."/>
            <person name="Larimer F."/>
            <person name="Land M.L."/>
            <person name="Hauser L."/>
            <person name="Hemme C.L."/>
        </authorList>
    </citation>
    <scope>NUCLEOTIDE SEQUENCE [LARGE SCALE GENOMIC DNA]</scope>
    <source>
        <strain evidence="2 3">P7</strain>
    </source>
</reference>
<feature type="domain" description="Putative zinc-ribbon" evidence="1">
    <location>
        <begin position="5"/>
        <end position="28"/>
    </location>
</feature>
<keyword evidence="3" id="KW-1185">Reference proteome</keyword>
<name>C6Q2G0_9CLOT</name>
<dbReference type="SUPFAM" id="SSF54736">
    <property type="entry name" value="ClpS-like"/>
    <property type="match status" value="1"/>
</dbReference>
<evidence type="ECO:0000313" key="2">
    <source>
        <dbReference type="EMBL" id="EET84324.1"/>
    </source>
</evidence>
<dbReference type="InterPro" id="IPR014719">
    <property type="entry name" value="Ribosomal_bL12_C/ClpS-like"/>
</dbReference>
<dbReference type="RefSeq" id="WP_007064111.1">
    <property type="nucleotide sequence ID" value="NZ_ACVI01000176.1"/>
</dbReference>
<dbReference type="Pfam" id="PF13248">
    <property type="entry name" value="Zn_ribbon_3"/>
    <property type="match status" value="1"/>
</dbReference>
<evidence type="ECO:0000313" key="3">
    <source>
        <dbReference type="Proteomes" id="UP000004198"/>
    </source>
</evidence>
<evidence type="ECO:0000259" key="1">
    <source>
        <dbReference type="Pfam" id="PF13248"/>
    </source>
</evidence>
<accession>C6Q2G0</accession>
<protein>
    <recommendedName>
        <fullName evidence="1">Putative zinc-ribbon domain-containing protein</fullName>
    </recommendedName>
</protein>
<dbReference type="InterPro" id="IPR059113">
    <property type="entry name" value="Znf_ribbon"/>
</dbReference>
<organism evidence="2 3">
    <name type="scientific">Clostridium carboxidivorans P7</name>
    <dbReference type="NCBI Taxonomy" id="536227"/>
    <lineage>
        <taxon>Bacteria</taxon>
        <taxon>Bacillati</taxon>
        <taxon>Bacillota</taxon>
        <taxon>Clostridia</taxon>
        <taxon>Eubacteriales</taxon>
        <taxon>Clostridiaceae</taxon>
        <taxon>Clostridium</taxon>
    </lineage>
</organism>
<dbReference type="AlphaFoldDB" id="C6Q2G0"/>
<dbReference type="OrthoDB" id="2327418at2"/>